<feature type="domain" description="Beta-hexosaminidase bacterial type N-terminal" evidence="5">
    <location>
        <begin position="230"/>
        <end position="370"/>
    </location>
</feature>
<evidence type="ECO:0000313" key="7">
    <source>
        <dbReference type="Proteomes" id="UP001575105"/>
    </source>
</evidence>
<evidence type="ECO:0000256" key="3">
    <source>
        <dbReference type="ARBA" id="ARBA00022801"/>
    </source>
</evidence>
<dbReference type="InterPro" id="IPR025705">
    <property type="entry name" value="Beta_hexosaminidase_sua/sub"/>
</dbReference>
<gene>
    <name evidence="6" type="ORF">ACERK3_15885</name>
</gene>
<keyword evidence="3" id="KW-0378">Hydrolase</keyword>
<dbReference type="EC" id="3.2.1.52" evidence="2"/>
<dbReference type="Gene3D" id="3.30.379.10">
    <property type="entry name" value="Chitobiase/beta-hexosaminidase domain 2-like"/>
    <property type="match status" value="1"/>
</dbReference>
<protein>
    <recommendedName>
        <fullName evidence="2">beta-N-acetylhexosaminidase</fullName>
        <ecNumber evidence="2">3.2.1.52</ecNumber>
    </recommendedName>
</protein>
<evidence type="ECO:0000256" key="1">
    <source>
        <dbReference type="ARBA" id="ARBA00001231"/>
    </source>
</evidence>
<reference evidence="6 7" key="1">
    <citation type="submission" date="2024-08" db="EMBL/GenBank/DDBJ databases">
        <title>Whole-genome sequencing of halo(alkali)philic microorganisms from hypersaline lakes.</title>
        <authorList>
            <person name="Sorokin D.Y."/>
            <person name="Merkel A.Y."/>
            <person name="Messina E."/>
            <person name="Yakimov M."/>
        </authorList>
    </citation>
    <scope>NUCLEOTIDE SEQUENCE [LARGE SCALE GENOMIC DNA]</scope>
    <source>
        <strain evidence="6 7">AB-hyl4</strain>
    </source>
</reference>
<evidence type="ECO:0000256" key="4">
    <source>
        <dbReference type="ARBA" id="ARBA00023295"/>
    </source>
</evidence>
<dbReference type="RefSeq" id="WP_425346690.1">
    <property type="nucleotide sequence ID" value="NZ_JBGUBD010000011.1"/>
</dbReference>
<dbReference type="InterPro" id="IPR017853">
    <property type="entry name" value="GH"/>
</dbReference>
<evidence type="ECO:0000259" key="5">
    <source>
        <dbReference type="Pfam" id="PF02838"/>
    </source>
</evidence>
<dbReference type="SUPFAM" id="SSF55545">
    <property type="entry name" value="beta-N-acetylhexosaminidase-like domain"/>
    <property type="match status" value="1"/>
</dbReference>
<dbReference type="InterPro" id="IPR015882">
    <property type="entry name" value="HEX_bac_N"/>
</dbReference>
<organism evidence="6 7">
    <name type="scientific">Natronomicrosphaera hydrolytica</name>
    <dbReference type="NCBI Taxonomy" id="3242702"/>
    <lineage>
        <taxon>Bacteria</taxon>
        <taxon>Pseudomonadati</taxon>
        <taxon>Planctomycetota</taxon>
        <taxon>Phycisphaerae</taxon>
        <taxon>Phycisphaerales</taxon>
        <taxon>Phycisphaeraceae</taxon>
        <taxon>Natronomicrosphaera</taxon>
    </lineage>
</organism>
<sequence>MAEHSAKTRNSPTRTKLVLVMFSILVITCGLMTSSANAEPINLEQMLISAGANSDQRVPARFGRGFRVSRDHEPLRLTRGMSAENGFTFDTWFLIEEHTAQGTIFSADAWGNCQFVIRGNEHLVLDYRRGQLTAHHPLEKNRWYHVAVRLEPGKRASIFLDGQLVAHREDDVDAPHEGASIRVLGAWRINDRRGYRNYFHGVIDRSRYWSRILNDEEIRVAYEQGNQQADIVPLPQHVMRHSDEEFTPGGRIDFSLDPGLVRRNNFAVEAVRDAVRAWSPDVQVTLGERRPNFEHAAIVLARPTAETLETYLNLNAAHWDELPDEGYALYVRKDRIIVYANDRRGAQHGLMSLKQLFEHEDLAAMDIWDYPEYPFRGTMLVNDSKPPYRFNDEHRQMIDRMAELKQNQFMLRSHSWLVLSDPAVHQRMQRMVAHANNRGVEVSPYIQAYSHAKGFLWQDLKTGHTTAVDDEQGTFGSDDFLELEHRNVILNAVTPIKVSLNGESLEAGRDYEVVPGVTEASWSGHPEGTRSTWARPHIPEDNEPWRLRRLEGGRIPAGSAVQVSYAYASGEETTCPFSPDTWERLEDAVRRSLEMTRASYLNLGMDEVWVIRREECRACQQNPMSPEQTTLYAMNRAYEVARQVDSDVHVMLWADMLDEYFKANWAAPLDSRLMDELYSQGEVSSEIIMMPWEYSGWVHAKQRGLQYMRDRGFPVVGASGFTFDNNLVWSEASLQVEPADAGVRGLLFCTWDSNRFEQWAAGLEGHAMATWSPHRLRFSKAYKLLQMLEPFEVLSQNPGGVPMDRAAKLQLQALHAKAQRELDQAGPVLTERVQGLAELQDRIQKAGDWISRHTAGRE</sequence>
<name>A0ABV4U911_9BACT</name>
<dbReference type="EMBL" id="JBGUBD010000011">
    <property type="protein sequence ID" value="MFA9479767.1"/>
    <property type="molecule type" value="Genomic_DNA"/>
</dbReference>
<dbReference type="SUPFAM" id="SSF51445">
    <property type="entry name" value="(Trans)glycosidases"/>
    <property type="match status" value="2"/>
</dbReference>
<comment type="caution">
    <text evidence="6">The sequence shown here is derived from an EMBL/GenBank/DDBJ whole genome shotgun (WGS) entry which is preliminary data.</text>
</comment>
<dbReference type="Pfam" id="PF13385">
    <property type="entry name" value="Laminin_G_3"/>
    <property type="match status" value="1"/>
</dbReference>
<proteinExistence type="predicted"/>
<dbReference type="Gene3D" id="3.20.20.80">
    <property type="entry name" value="Glycosidases"/>
    <property type="match status" value="1"/>
</dbReference>
<evidence type="ECO:0000313" key="6">
    <source>
        <dbReference type="EMBL" id="MFA9479767.1"/>
    </source>
</evidence>
<dbReference type="PANTHER" id="PTHR22600:SF57">
    <property type="entry name" value="BETA-N-ACETYLHEXOSAMINIDASE"/>
    <property type="match status" value="1"/>
</dbReference>
<dbReference type="PANTHER" id="PTHR22600">
    <property type="entry name" value="BETA-HEXOSAMINIDASE"/>
    <property type="match status" value="1"/>
</dbReference>
<dbReference type="SUPFAM" id="SSF49899">
    <property type="entry name" value="Concanavalin A-like lectins/glucanases"/>
    <property type="match status" value="1"/>
</dbReference>
<dbReference type="InterPro" id="IPR013320">
    <property type="entry name" value="ConA-like_dom_sf"/>
</dbReference>
<dbReference type="Proteomes" id="UP001575105">
    <property type="component" value="Unassembled WGS sequence"/>
</dbReference>
<evidence type="ECO:0000256" key="2">
    <source>
        <dbReference type="ARBA" id="ARBA00012663"/>
    </source>
</evidence>
<comment type="catalytic activity">
    <reaction evidence="1">
        <text>Hydrolysis of terminal non-reducing N-acetyl-D-hexosamine residues in N-acetyl-beta-D-hexosaminides.</text>
        <dbReference type="EC" id="3.2.1.52"/>
    </reaction>
</comment>
<keyword evidence="4" id="KW-0326">Glycosidase</keyword>
<dbReference type="Gene3D" id="2.60.120.200">
    <property type="match status" value="1"/>
</dbReference>
<dbReference type="InterPro" id="IPR029018">
    <property type="entry name" value="Hex-like_dom2"/>
</dbReference>
<keyword evidence="7" id="KW-1185">Reference proteome</keyword>
<dbReference type="Pfam" id="PF02838">
    <property type="entry name" value="Glyco_hydro_20b"/>
    <property type="match status" value="1"/>
</dbReference>
<accession>A0ABV4U911</accession>